<organism evidence="16 17">
    <name type="scientific">Oceanospirillum multiglobuliferum</name>
    <dbReference type="NCBI Taxonomy" id="64969"/>
    <lineage>
        <taxon>Bacteria</taxon>
        <taxon>Pseudomonadati</taxon>
        <taxon>Pseudomonadota</taxon>
        <taxon>Gammaproteobacteria</taxon>
        <taxon>Oceanospirillales</taxon>
        <taxon>Oceanospirillaceae</taxon>
        <taxon>Oceanospirillum</taxon>
    </lineage>
</organism>
<dbReference type="SUPFAM" id="SSF53244">
    <property type="entry name" value="MurD-like peptide ligases, peptide-binding domain"/>
    <property type="match status" value="1"/>
</dbReference>
<protein>
    <recommendedName>
        <fullName evidence="11">UDP-N-acetylmuramoyl-L-alanyl-D-glutamate--2,6-diaminopimelate ligase</fullName>
        <ecNumber evidence="11">6.3.2.13</ecNumber>
    </recommendedName>
    <alternativeName>
        <fullName evidence="11">Meso-A2pm-adding enzyme</fullName>
    </alternativeName>
    <alternativeName>
        <fullName evidence="11">Meso-diaminopimelate-adding enzyme</fullName>
    </alternativeName>
    <alternativeName>
        <fullName evidence="11">UDP-MurNAc-L-Ala-D-Glu:meso-diaminopimelate ligase</fullName>
    </alternativeName>
    <alternativeName>
        <fullName evidence="11">UDP-MurNAc-tripeptide synthetase</fullName>
    </alternativeName>
    <alternativeName>
        <fullName evidence="11">UDP-N-acetylmuramyl-tripeptide synthetase</fullName>
    </alternativeName>
</protein>
<dbReference type="EC" id="6.3.2.13" evidence="11"/>
<dbReference type="Pfam" id="PF02875">
    <property type="entry name" value="Mur_ligase_C"/>
    <property type="match status" value="1"/>
</dbReference>
<name>A0A1V4T6F2_9GAMM</name>
<evidence type="ECO:0000256" key="5">
    <source>
        <dbReference type="ARBA" id="ARBA00022741"/>
    </source>
</evidence>
<keyword evidence="6 11" id="KW-0067">ATP-binding</keyword>
<feature type="domain" description="Mur ligase N-terminal catalytic" evidence="13">
    <location>
        <begin position="31"/>
        <end position="96"/>
    </location>
</feature>
<evidence type="ECO:0000256" key="12">
    <source>
        <dbReference type="RuleBase" id="RU004135"/>
    </source>
</evidence>
<evidence type="ECO:0000256" key="4">
    <source>
        <dbReference type="ARBA" id="ARBA00022618"/>
    </source>
</evidence>
<feature type="binding site" evidence="11">
    <location>
        <position position="474"/>
    </location>
    <ligand>
        <name>meso-2,6-diaminopimelate</name>
        <dbReference type="ChEBI" id="CHEBI:57791"/>
    </ligand>
</feature>
<evidence type="ECO:0000256" key="10">
    <source>
        <dbReference type="ARBA" id="ARBA00023316"/>
    </source>
</evidence>
<feature type="binding site" evidence="11">
    <location>
        <position position="198"/>
    </location>
    <ligand>
        <name>UDP-N-acetyl-alpha-D-muramoyl-L-alanyl-D-glutamate</name>
        <dbReference type="ChEBI" id="CHEBI:83900"/>
    </ligand>
</feature>
<evidence type="ECO:0000256" key="7">
    <source>
        <dbReference type="ARBA" id="ARBA00022960"/>
    </source>
</evidence>
<feature type="binding site" evidence="11">
    <location>
        <begin position="123"/>
        <end position="129"/>
    </location>
    <ligand>
        <name>ATP</name>
        <dbReference type="ChEBI" id="CHEBI:30616"/>
    </ligand>
</feature>
<dbReference type="Proteomes" id="UP000191418">
    <property type="component" value="Unassembled WGS sequence"/>
</dbReference>
<comment type="similarity">
    <text evidence="1 11">Belongs to the MurCDEF family. MurE subfamily.</text>
</comment>
<keyword evidence="2 11" id="KW-0963">Cytoplasm</keyword>
<evidence type="ECO:0000256" key="3">
    <source>
        <dbReference type="ARBA" id="ARBA00022598"/>
    </source>
</evidence>
<accession>A0A1V4T6F2</accession>
<comment type="PTM">
    <text evidence="11">Carboxylation is probably crucial for Mg(2+) binding and, consequently, for the gamma-phosphate positioning of ATP.</text>
</comment>
<evidence type="ECO:0000313" key="17">
    <source>
        <dbReference type="Proteomes" id="UP000191418"/>
    </source>
</evidence>
<evidence type="ECO:0000256" key="1">
    <source>
        <dbReference type="ARBA" id="ARBA00005898"/>
    </source>
</evidence>
<dbReference type="GO" id="GO:0051301">
    <property type="term" value="P:cell division"/>
    <property type="evidence" value="ECO:0007669"/>
    <property type="project" value="UniProtKB-KW"/>
</dbReference>
<feature type="modified residue" description="N6-carboxylysine" evidence="11">
    <location>
        <position position="232"/>
    </location>
</feature>
<keyword evidence="3 11" id="KW-0436">Ligase</keyword>
<dbReference type="UniPathway" id="UPA00219"/>
<evidence type="ECO:0000256" key="8">
    <source>
        <dbReference type="ARBA" id="ARBA00022984"/>
    </source>
</evidence>
<feature type="short sequence motif" description="Meso-diaminopimelate recognition motif" evidence="11">
    <location>
        <begin position="417"/>
        <end position="420"/>
    </location>
</feature>
<dbReference type="SUPFAM" id="SSF53623">
    <property type="entry name" value="MurD-like peptide ligases, catalytic domain"/>
    <property type="match status" value="1"/>
</dbReference>
<feature type="binding site" evidence="11">
    <location>
        <begin position="165"/>
        <end position="166"/>
    </location>
    <ligand>
        <name>UDP-N-acetyl-alpha-D-muramoyl-L-alanyl-D-glutamate</name>
        <dbReference type="ChEBI" id="CHEBI:83900"/>
    </ligand>
</feature>
<dbReference type="NCBIfam" id="TIGR01085">
    <property type="entry name" value="murE"/>
    <property type="match status" value="1"/>
</dbReference>
<evidence type="ECO:0000256" key="6">
    <source>
        <dbReference type="ARBA" id="ARBA00022840"/>
    </source>
</evidence>
<keyword evidence="10 11" id="KW-0961">Cell wall biogenesis/degradation</keyword>
<feature type="binding site" evidence="11">
    <location>
        <position position="192"/>
    </location>
    <ligand>
        <name>UDP-N-acetyl-alpha-D-muramoyl-L-alanyl-D-glutamate</name>
        <dbReference type="ChEBI" id="CHEBI:83900"/>
    </ligand>
</feature>
<dbReference type="GO" id="GO:0008765">
    <property type="term" value="F:UDP-N-acetylmuramoylalanyl-D-glutamate-2,6-diaminopimelate ligase activity"/>
    <property type="evidence" value="ECO:0007669"/>
    <property type="project" value="UniProtKB-UniRule"/>
</dbReference>
<comment type="pathway">
    <text evidence="11 12">Cell wall biogenesis; peptidoglycan biosynthesis.</text>
</comment>
<evidence type="ECO:0000259" key="15">
    <source>
        <dbReference type="Pfam" id="PF08245"/>
    </source>
</evidence>
<evidence type="ECO:0000259" key="13">
    <source>
        <dbReference type="Pfam" id="PF01225"/>
    </source>
</evidence>
<dbReference type="InterPro" id="IPR036565">
    <property type="entry name" value="Mur-like_cat_sf"/>
</dbReference>
<feature type="binding site" evidence="11">
    <location>
        <position position="200"/>
    </location>
    <ligand>
        <name>UDP-N-acetyl-alpha-D-muramoyl-L-alanyl-D-glutamate</name>
        <dbReference type="ChEBI" id="CHEBI:83900"/>
    </ligand>
</feature>
<dbReference type="SUPFAM" id="SSF63418">
    <property type="entry name" value="MurE/MurF N-terminal domain"/>
    <property type="match status" value="1"/>
</dbReference>
<dbReference type="InterPro" id="IPR036615">
    <property type="entry name" value="Mur_ligase_C_dom_sf"/>
</dbReference>
<dbReference type="PROSITE" id="PS01011">
    <property type="entry name" value="FOLYLPOLYGLU_SYNT_1"/>
    <property type="match status" value="1"/>
</dbReference>
<evidence type="ECO:0000313" key="16">
    <source>
        <dbReference type="EMBL" id="OPX56153.1"/>
    </source>
</evidence>
<dbReference type="GO" id="GO:0000287">
    <property type="term" value="F:magnesium ion binding"/>
    <property type="evidence" value="ECO:0007669"/>
    <property type="project" value="UniProtKB-UniRule"/>
</dbReference>
<dbReference type="PANTHER" id="PTHR23135:SF4">
    <property type="entry name" value="UDP-N-ACETYLMURAMOYL-L-ALANYL-D-GLUTAMATE--2,6-DIAMINOPIMELATE LIGASE MURE HOMOLOG, CHLOROPLASTIC"/>
    <property type="match status" value="1"/>
</dbReference>
<feature type="binding site" evidence="11">
    <location>
        <position position="470"/>
    </location>
    <ligand>
        <name>meso-2,6-diaminopimelate</name>
        <dbReference type="ChEBI" id="CHEBI:57791"/>
    </ligand>
</feature>
<keyword evidence="8 11" id="KW-0573">Peptidoglycan synthesis</keyword>
<dbReference type="Gene3D" id="3.90.190.20">
    <property type="entry name" value="Mur ligase, C-terminal domain"/>
    <property type="match status" value="1"/>
</dbReference>
<dbReference type="GO" id="GO:0071555">
    <property type="term" value="P:cell wall organization"/>
    <property type="evidence" value="ECO:0007669"/>
    <property type="project" value="UniProtKB-KW"/>
</dbReference>
<dbReference type="InterPro" id="IPR004101">
    <property type="entry name" value="Mur_ligase_C"/>
</dbReference>
<evidence type="ECO:0000256" key="2">
    <source>
        <dbReference type="ARBA" id="ARBA00022490"/>
    </source>
</evidence>
<feature type="binding site" evidence="11">
    <location>
        <position position="35"/>
    </location>
    <ligand>
        <name>UDP-N-acetyl-alpha-D-muramoyl-L-alanyl-D-glutamate</name>
        <dbReference type="ChEBI" id="CHEBI:83900"/>
    </ligand>
</feature>
<dbReference type="GO" id="GO:0009252">
    <property type="term" value="P:peptidoglycan biosynthetic process"/>
    <property type="evidence" value="ECO:0007669"/>
    <property type="project" value="UniProtKB-UniRule"/>
</dbReference>
<dbReference type="Gene3D" id="3.40.1390.10">
    <property type="entry name" value="MurE/MurF, N-terminal domain"/>
    <property type="match status" value="1"/>
</dbReference>
<dbReference type="GO" id="GO:0004326">
    <property type="term" value="F:tetrahydrofolylpolyglutamate synthase activity"/>
    <property type="evidence" value="ECO:0007669"/>
    <property type="project" value="InterPro"/>
</dbReference>
<dbReference type="InterPro" id="IPR000713">
    <property type="entry name" value="Mur_ligase_N"/>
</dbReference>
<proteinExistence type="inferred from homology"/>
<dbReference type="EMBL" id="MTSM01000005">
    <property type="protein sequence ID" value="OPX56153.1"/>
    <property type="molecule type" value="Genomic_DNA"/>
</dbReference>
<dbReference type="GO" id="GO:0005737">
    <property type="term" value="C:cytoplasm"/>
    <property type="evidence" value="ECO:0007669"/>
    <property type="project" value="UniProtKB-SubCell"/>
</dbReference>
<dbReference type="Gene3D" id="3.40.1190.10">
    <property type="entry name" value="Mur-like, catalytic domain"/>
    <property type="match status" value="1"/>
</dbReference>
<feature type="binding site" evidence="11">
    <location>
        <position position="393"/>
    </location>
    <ligand>
        <name>meso-2,6-diaminopimelate</name>
        <dbReference type="ChEBI" id="CHEBI:57791"/>
    </ligand>
</feature>
<dbReference type="GO" id="GO:0008360">
    <property type="term" value="P:regulation of cell shape"/>
    <property type="evidence" value="ECO:0007669"/>
    <property type="project" value="UniProtKB-KW"/>
</dbReference>
<dbReference type="InterPro" id="IPR018109">
    <property type="entry name" value="Folylpolyglutamate_synth_CS"/>
</dbReference>
<dbReference type="InterPro" id="IPR035911">
    <property type="entry name" value="MurE/MurF_N"/>
</dbReference>
<comment type="cofactor">
    <cofactor evidence="11">
        <name>Mg(2+)</name>
        <dbReference type="ChEBI" id="CHEBI:18420"/>
    </cofactor>
</comment>
<comment type="caution">
    <text evidence="16">The sequence shown here is derived from an EMBL/GenBank/DDBJ whole genome shotgun (WGS) entry which is preliminary data.</text>
</comment>
<sequence>MARKVLEQLSQCFPELPLALAGALDNKTFSLQLDSRLVQAGDLFIALRGSQQDGRNFISAAITKGASIVLVEADQDHFELQTFAEQQIPVIELKTLRSRLGAWLAASTGLGATHGSCLIGVTGTNGKTSVTHYLAQLLDAVQKPCAVIGTVGIGAIHQLQTASHTTPDLISLHAVLAKLQQDGFVYQAMEVSSHALDQQRIAGVPFSIAIFTNLSRDHLDYHGDMDSYGAAKLKLFQCTDLALSVLNLDDAFTATILEHQQAKNCVTYSLYNTEADLYCESVQALPEGFLLQLAGRWGEHALRLPLFGEFNIANVLAALAALLGSGFSLEQLLPIAAQLKPVAGRMQLLSQPDVAKVVIDYAHTPDALNNALQAVKAHLKGRLICVFGCGGDRDRGKRPLMAQAAEQHANQIWVTSDNPRTESPEQIVQEILSGFSPNSALLVHIEVDRALAIQQAITGAAVEDVVLIAGKGHENYQEIQSVRHYFDDVVCARVAQQATAEKIALSQSQKIGAHHVPT</sequence>
<dbReference type="HAMAP" id="MF_00208">
    <property type="entry name" value="MurE"/>
    <property type="match status" value="1"/>
</dbReference>
<dbReference type="GO" id="GO:0005524">
    <property type="term" value="F:ATP binding"/>
    <property type="evidence" value="ECO:0007669"/>
    <property type="project" value="UniProtKB-UniRule"/>
</dbReference>
<dbReference type="InterPro" id="IPR005761">
    <property type="entry name" value="UDP-N-AcMur-Glu-dNH2Pim_ligase"/>
</dbReference>
<dbReference type="Pfam" id="PF01225">
    <property type="entry name" value="Mur_ligase"/>
    <property type="match status" value="1"/>
</dbReference>
<dbReference type="STRING" id="64969.SAMN02745127_00181"/>
<feature type="domain" description="Mur ligase C-terminal" evidence="14">
    <location>
        <begin position="344"/>
        <end position="472"/>
    </location>
</feature>
<keyword evidence="7 11" id="KW-0133">Cell shape</keyword>
<comment type="function">
    <text evidence="11">Catalyzes the addition of meso-diaminopimelic acid to the nucleotide precursor UDP-N-acetylmuramoyl-L-alanyl-D-glutamate (UMAG) in the biosynthesis of bacterial cell-wall peptidoglycan.</text>
</comment>
<dbReference type="InterPro" id="IPR013221">
    <property type="entry name" value="Mur_ligase_cen"/>
</dbReference>
<comment type="catalytic activity">
    <reaction evidence="11">
        <text>UDP-N-acetyl-alpha-D-muramoyl-L-alanyl-D-glutamate + meso-2,6-diaminopimelate + ATP = UDP-N-acetyl-alpha-D-muramoyl-L-alanyl-gamma-D-glutamyl-meso-2,6-diaminopimelate + ADP + phosphate + H(+)</text>
        <dbReference type="Rhea" id="RHEA:23676"/>
        <dbReference type="ChEBI" id="CHEBI:15378"/>
        <dbReference type="ChEBI" id="CHEBI:30616"/>
        <dbReference type="ChEBI" id="CHEBI:43474"/>
        <dbReference type="ChEBI" id="CHEBI:57791"/>
        <dbReference type="ChEBI" id="CHEBI:83900"/>
        <dbReference type="ChEBI" id="CHEBI:83905"/>
        <dbReference type="ChEBI" id="CHEBI:456216"/>
        <dbReference type="EC" id="6.3.2.13"/>
    </reaction>
</comment>
<gene>
    <name evidence="11" type="primary">murE</name>
    <name evidence="16" type="ORF">BTE48_06120</name>
</gene>
<keyword evidence="5 11" id="KW-0547">Nucleotide-binding</keyword>
<evidence type="ECO:0000256" key="9">
    <source>
        <dbReference type="ARBA" id="ARBA00023306"/>
    </source>
</evidence>
<feature type="domain" description="Mur ligase central" evidence="15">
    <location>
        <begin position="121"/>
        <end position="321"/>
    </location>
</feature>
<evidence type="ECO:0000256" key="11">
    <source>
        <dbReference type="HAMAP-Rule" id="MF_00208"/>
    </source>
</evidence>
<dbReference type="AlphaFoldDB" id="A0A1V4T6F2"/>
<keyword evidence="11" id="KW-0460">Magnesium</keyword>
<keyword evidence="9 11" id="KW-0131">Cell cycle</keyword>
<dbReference type="NCBIfam" id="NF001126">
    <property type="entry name" value="PRK00139.1-4"/>
    <property type="match status" value="1"/>
</dbReference>
<feature type="binding site" evidence="11">
    <location>
        <begin position="417"/>
        <end position="420"/>
    </location>
    <ligand>
        <name>meso-2,6-diaminopimelate</name>
        <dbReference type="ChEBI" id="CHEBI:57791"/>
    </ligand>
</feature>
<reference evidence="16 17" key="1">
    <citation type="submission" date="2017-01" db="EMBL/GenBank/DDBJ databases">
        <title>Genome Sequencing of a Marine Spirillum, Oceanospirillum multiglobuliferum ATCC 33336, from Japan.</title>
        <authorList>
            <person name="Carney J.G."/>
            <person name="Trachtenberg A.M."/>
            <person name="Rheaume B.A."/>
            <person name="Linnane J.D."/>
            <person name="Pitts N.L."/>
            <person name="Mykles D.L."/>
            <person name="Maclea K.S."/>
        </authorList>
    </citation>
    <scope>NUCLEOTIDE SEQUENCE [LARGE SCALE GENOMIC DNA]</scope>
    <source>
        <strain evidence="16 17">ATCC 33336</strain>
    </source>
</reference>
<evidence type="ECO:0000259" key="14">
    <source>
        <dbReference type="Pfam" id="PF02875"/>
    </source>
</evidence>
<comment type="subcellular location">
    <subcellularLocation>
        <location evidence="11 12">Cytoplasm</location>
    </subcellularLocation>
</comment>
<keyword evidence="17" id="KW-1185">Reference proteome</keyword>
<comment type="caution">
    <text evidence="11">Lacks conserved residue(s) required for the propagation of feature annotation.</text>
</comment>
<dbReference type="Pfam" id="PF08245">
    <property type="entry name" value="Mur_ligase_M"/>
    <property type="match status" value="1"/>
</dbReference>
<feature type="binding site" evidence="11">
    <location>
        <position position="33"/>
    </location>
    <ligand>
        <name>UDP-N-acetyl-alpha-D-muramoyl-L-alanyl-D-glutamate</name>
        <dbReference type="ChEBI" id="CHEBI:83900"/>
    </ligand>
</feature>
<dbReference type="PANTHER" id="PTHR23135">
    <property type="entry name" value="MUR LIGASE FAMILY MEMBER"/>
    <property type="match status" value="1"/>
</dbReference>
<keyword evidence="4 11" id="KW-0132">Cell division</keyword>
<dbReference type="NCBIfam" id="NF001124">
    <property type="entry name" value="PRK00139.1-2"/>
    <property type="match status" value="1"/>
</dbReference>